<evidence type="ECO:0000313" key="5">
    <source>
        <dbReference type="Proteomes" id="UP000048948"/>
    </source>
</evidence>
<evidence type="ECO:0000313" key="2">
    <source>
        <dbReference type="EMBL" id="CKU09610.1"/>
    </source>
</evidence>
<name>A0A655JB12_MYCTX</name>
<evidence type="ECO:0000313" key="3">
    <source>
        <dbReference type="EMBL" id="COW65209.1"/>
    </source>
</evidence>
<organism evidence="3 4">
    <name type="scientific">Mycobacterium tuberculosis</name>
    <dbReference type="NCBI Taxonomy" id="1773"/>
    <lineage>
        <taxon>Bacteria</taxon>
        <taxon>Bacillati</taxon>
        <taxon>Actinomycetota</taxon>
        <taxon>Actinomycetes</taxon>
        <taxon>Mycobacteriales</taxon>
        <taxon>Mycobacteriaceae</taxon>
        <taxon>Mycobacterium</taxon>
        <taxon>Mycobacterium tuberculosis complex</taxon>
    </lineage>
</organism>
<evidence type="ECO:0000313" key="4">
    <source>
        <dbReference type="Proteomes" id="UP000048600"/>
    </source>
</evidence>
<dbReference type="AlphaFoldDB" id="A0A655JB12"/>
<protein>
    <submittedName>
        <fullName evidence="3">Uncharacterized protein</fullName>
    </submittedName>
</protein>
<evidence type="ECO:0000256" key="1">
    <source>
        <dbReference type="SAM" id="MobiDB-lite"/>
    </source>
</evidence>
<reference evidence="4 5" key="1">
    <citation type="submission" date="2015-03" db="EMBL/GenBank/DDBJ databases">
        <authorList>
            <consortium name="Pathogen Informatics"/>
        </authorList>
    </citation>
    <scope>NUCLEOTIDE SEQUENCE [LARGE SCALE GENOMIC DNA]</scope>
    <source>
        <strain evidence="2 5">Bir 172</strain>
        <strain evidence="3 4">P00601463</strain>
    </source>
</reference>
<sequence length="229" mass="24408">MSPQRQQVVVPAERRLGCAEPAVVVGHIARMLGHPGHGQDVAVVGGVGPDEMPPHQHGDNQGVQTAGRPPARGQEPPVPHAVGGVQDVQRHQGGAGERYPEDHGGHLQRRGAAAVAGIHARREAQTRWRRPGQVGEHPDDLRAEVVAAALTAQRCTGVLSIGSLHQSDEFGGDPIGVRGECQPLTGRAEHLTQRGGDQRDITHHKHQVVVGPLQQQPAIDGLRRLLGHR</sequence>
<proteinExistence type="predicted"/>
<dbReference type="EMBL" id="CNGE01001392">
    <property type="protein sequence ID" value="CKU09610.1"/>
    <property type="molecule type" value="Genomic_DNA"/>
</dbReference>
<gene>
    <name evidence="3" type="ORF">ERS007741_02877</name>
    <name evidence="2" type="ORF">ERS027646_04479</name>
</gene>
<dbReference type="Proteomes" id="UP000048948">
    <property type="component" value="Unassembled WGS sequence"/>
</dbReference>
<feature type="region of interest" description="Disordered" evidence="1">
    <location>
        <begin position="47"/>
        <end position="84"/>
    </location>
</feature>
<dbReference type="Proteomes" id="UP000048600">
    <property type="component" value="Unassembled WGS sequence"/>
</dbReference>
<dbReference type="EMBL" id="CHKL01000374">
    <property type="protein sequence ID" value="COW65209.1"/>
    <property type="molecule type" value="Genomic_DNA"/>
</dbReference>
<accession>A0A655JB12</accession>